<dbReference type="SUPFAM" id="SSF50249">
    <property type="entry name" value="Nucleic acid-binding proteins"/>
    <property type="match status" value="1"/>
</dbReference>
<name>A0A2T3BF23_AMORE</name>
<dbReference type="InterPro" id="IPR050180">
    <property type="entry name" value="RNR_Ribonuclease"/>
</dbReference>
<feature type="region of interest" description="Disordered" evidence="1">
    <location>
        <begin position="77"/>
        <end position="96"/>
    </location>
</feature>
<dbReference type="PANTHER" id="PTHR23355:SF65">
    <property type="entry name" value="EXORIBONUCLEASE CYT-4, PUTATIVE (AFU_ORTHOLOGUE AFUA_7G01550)-RELATED"/>
    <property type="match status" value="1"/>
</dbReference>
<dbReference type="STRING" id="857342.A0A2T3BF23"/>
<dbReference type="PANTHER" id="PTHR23355">
    <property type="entry name" value="RIBONUCLEASE"/>
    <property type="match status" value="1"/>
</dbReference>
<evidence type="ECO:0000256" key="1">
    <source>
        <dbReference type="SAM" id="MobiDB-lite"/>
    </source>
</evidence>
<feature type="domain" description="RNB" evidence="2">
    <location>
        <begin position="546"/>
        <end position="906"/>
    </location>
</feature>
<sequence>MLRSAQSRRKASQQFICWRCLSKFHSTPPENTRQATAARPRQPWSPRLRNGTLEPHQSSKRQFSTYFARSAIAETQSIEPFADQRPPFQDSDPKPGIRQRLRKWELENASLLPPSLELSDSPKPGEVRNSLTRPMDGEFKADPNVEDVNENLHTQVFDREELLDVGDSRVFLRPGDLVELRSLGGQHQELAIFVREFATQSQFYTMSGRWLHRQSKSALFYVPDFVKREELDELRPYLPTADVPHSMQDILHSMPQIVPRHIGQPLIRKMLNFWTASDAAYQSAAYILDNAHKYAAYPDRFRYAGLEEIADLLLPKSTARKQDGRFPYPVLYAVHRSLLIDGLGFRPQVRGTLRAGGQYEISSTKEIGTIESVRNVVRAYIEDGMTTKANTRYSRPRALQRFVTKARRLIDLSRKTRKFTAHGAIGPSSVKAKGGKFVVLGQEEEFDSADVSIIRFLESWAALRSIGAHSSLNGIGSIILRAVDRYEGVDLDQATAWTFLQEIGAIAPWQNRAAYEMRVPEVGRHLPAGPALGSQDFVADRLQDIRHDWGDLPVYCIDDPSAHEIDDGISIEATNTPDEYWVHVHTADPAAHMDPKGRAAKYAETLIENIYMPERVVSMLASDFVQSTLSLAPNRPSLTFSARMNTSGDLLDYKVTPGTVRNVQFISPRVLREVVEGSVPASKETVRVVGSHMPPVSASRRMLASHEIADSDKEKLRLLHAIGAARAEQRKARGGVTSGQAGFSVSVSFNGPLPAGKQSAGLCLRYYGDPTIQVSSEDMDNAAKDLPQAGNFRTVESFMLIAGEVAARWCNDRGIPIVYRVTPRNLDKPNPADFFVQNVLPTMDEQGKVDPSQEMAYIQLLGAVQPSTTPGPHATMGLDMFARCTSPLRRYGDLLLHWQVESALLEEARLGRSLVGNTKDDFLPFTRAQVDALLPRLDTRERVIAYGKRASNRHWLCLFLLRAWKFKEAKIPSKFPFVVRGVDHVNGNILGVMGTFLAGATCAMPTWASPADFRPGDKLEVELADVNVYQQHIFVKALRRLDSAESGTL</sequence>
<dbReference type="GO" id="GO:0003723">
    <property type="term" value="F:RNA binding"/>
    <property type="evidence" value="ECO:0007669"/>
    <property type="project" value="InterPro"/>
</dbReference>
<dbReference type="AlphaFoldDB" id="A0A2T3BF23"/>
<feature type="region of interest" description="Disordered" evidence="1">
    <location>
        <begin position="114"/>
        <end position="139"/>
    </location>
</feature>
<dbReference type="GeneID" id="36573127"/>
<dbReference type="EMBL" id="KZ679006">
    <property type="protein sequence ID" value="PSS27928.1"/>
    <property type="molecule type" value="Genomic_DNA"/>
</dbReference>
<dbReference type="SMART" id="SM00955">
    <property type="entry name" value="RNB"/>
    <property type="match status" value="1"/>
</dbReference>
<dbReference type="Pfam" id="PF23216">
    <property type="entry name" value="WHD_CYT4"/>
    <property type="match status" value="1"/>
</dbReference>
<evidence type="ECO:0000313" key="3">
    <source>
        <dbReference type="EMBL" id="PSS27928.1"/>
    </source>
</evidence>
<dbReference type="InterPro" id="IPR056625">
    <property type="entry name" value="SH3_CYT4"/>
</dbReference>
<dbReference type="InterPro" id="IPR012340">
    <property type="entry name" value="NA-bd_OB-fold"/>
</dbReference>
<feature type="compositionally biased region" description="Low complexity" evidence="1">
    <location>
        <begin position="114"/>
        <end position="124"/>
    </location>
</feature>
<gene>
    <name evidence="3" type="ORF">M430DRAFT_24311</name>
</gene>
<evidence type="ECO:0000313" key="4">
    <source>
        <dbReference type="Proteomes" id="UP000241818"/>
    </source>
</evidence>
<dbReference type="InParanoid" id="A0A2T3BF23"/>
<dbReference type="RefSeq" id="XP_024725453.1">
    <property type="nucleotide sequence ID" value="XM_024865046.1"/>
</dbReference>
<organism evidence="3 4">
    <name type="scientific">Amorphotheca resinae ATCC 22711</name>
    <dbReference type="NCBI Taxonomy" id="857342"/>
    <lineage>
        <taxon>Eukaryota</taxon>
        <taxon>Fungi</taxon>
        <taxon>Dikarya</taxon>
        <taxon>Ascomycota</taxon>
        <taxon>Pezizomycotina</taxon>
        <taxon>Leotiomycetes</taxon>
        <taxon>Helotiales</taxon>
        <taxon>Amorphothecaceae</taxon>
        <taxon>Amorphotheca</taxon>
    </lineage>
</organism>
<accession>A0A2T3BF23</accession>
<dbReference type="Pfam" id="PF00773">
    <property type="entry name" value="RNB"/>
    <property type="match status" value="1"/>
</dbReference>
<keyword evidence="4" id="KW-1185">Reference proteome</keyword>
<dbReference type="InterPro" id="IPR001900">
    <property type="entry name" value="RNase_II/R"/>
</dbReference>
<dbReference type="GO" id="GO:0000175">
    <property type="term" value="F:3'-5'-RNA exonuclease activity"/>
    <property type="evidence" value="ECO:0007669"/>
    <property type="project" value="TreeGrafter"/>
</dbReference>
<proteinExistence type="predicted"/>
<dbReference type="InterPro" id="IPR057912">
    <property type="entry name" value="OB_CYT4_C"/>
</dbReference>
<dbReference type="GO" id="GO:0006402">
    <property type="term" value="P:mRNA catabolic process"/>
    <property type="evidence" value="ECO:0007669"/>
    <property type="project" value="TreeGrafter"/>
</dbReference>
<protein>
    <recommendedName>
        <fullName evidence="2">RNB domain-containing protein</fullName>
    </recommendedName>
</protein>
<evidence type="ECO:0000259" key="2">
    <source>
        <dbReference type="SMART" id="SM00955"/>
    </source>
</evidence>
<dbReference type="OrthoDB" id="2285229at2759"/>
<dbReference type="Proteomes" id="UP000241818">
    <property type="component" value="Unassembled WGS sequence"/>
</dbReference>
<dbReference type="FunCoup" id="A0A2T3BF23">
    <property type="interactions" value="97"/>
</dbReference>
<dbReference type="InterPro" id="IPR056624">
    <property type="entry name" value="WH_CYT4"/>
</dbReference>
<reference evidence="3 4" key="1">
    <citation type="journal article" date="2018" name="New Phytol.">
        <title>Comparative genomics and transcriptomics depict ericoid mycorrhizal fungi as versatile saprotrophs and plant mutualists.</title>
        <authorList>
            <person name="Martino E."/>
            <person name="Morin E."/>
            <person name="Grelet G.A."/>
            <person name="Kuo A."/>
            <person name="Kohler A."/>
            <person name="Daghino S."/>
            <person name="Barry K.W."/>
            <person name="Cichocki N."/>
            <person name="Clum A."/>
            <person name="Dockter R.B."/>
            <person name="Hainaut M."/>
            <person name="Kuo R.C."/>
            <person name="LaButti K."/>
            <person name="Lindahl B.D."/>
            <person name="Lindquist E.A."/>
            <person name="Lipzen A."/>
            <person name="Khouja H.R."/>
            <person name="Magnuson J."/>
            <person name="Murat C."/>
            <person name="Ohm R.A."/>
            <person name="Singer S.W."/>
            <person name="Spatafora J.W."/>
            <person name="Wang M."/>
            <person name="Veneault-Fourrey C."/>
            <person name="Henrissat B."/>
            <person name="Grigoriev I.V."/>
            <person name="Martin F.M."/>
            <person name="Perotto S."/>
        </authorList>
    </citation>
    <scope>NUCLEOTIDE SEQUENCE [LARGE SCALE GENOMIC DNA]</scope>
    <source>
        <strain evidence="3 4">ATCC 22711</strain>
    </source>
</reference>
<dbReference type="GO" id="GO:0000932">
    <property type="term" value="C:P-body"/>
    <property type="evidence" value="ECO:0007669"/>
    <property type="project" value="TreeGrafter"/>
</dbReference>
<feature type="region of interest" description="Disordered" evidence="1">
    <location>
        <begin position="27"/>
        <end position="61"/>
    </location>
</feature>
<dbReference type="Pfam" id="PF25522">
    <property type="entry name" value="OB_cyt-4"/>
    <property type="match status" value="1"/>
</dbReference>
<dbReference type="Pfam" id="PF23214">
    <property type="entry name" value="SH3_CYT4"/>
    <property type="match status" value="1"/>
</dbReference>